<comment type="caution">
    <text evidence="1">The sequence shown here is derived from an EMBL/GenBank/DDBJ whole genome shotgun (WGS) entry which is preliminary data.</text>
</comment>
<gene>
    <name evidence="1" type="ORF">Q0590_06640</name>
</gene>
<evidence type="ECO:0000313" key="2">
    <source>
        <dbReference type="Proteomes" id="UP001168528"/>
    </source>
</evidence>
<accession>A0ABT8R1E8</accession>
<dbReference type="Proteomes" id="UP001168528">
    <property type="component" value="Unassembled WGS sequence"/>
</dbReference>
<protein>
    <submittedName>
        <fullName evidence="1">DUF349 domain-containing protein</fullName>
    </submittedName>
</protein>
<proteinExistence type="predicted"/>
<dbReference type="InterPro" id="IPR007139">
    <property type="entry name" value="DUF349"/>
</dbReference>
<keyword evidence="2" id="KW-1185">Reference proteome</keyword>
<name>A0ABT8R1E8_9BACT</name>
<evidence type="ECO:0000313" key="1">
    <source>
        <dbReference type="EMBL" id="MDO1445921.1"/>
    </source>
</evidence>
<reference evidence="1" key="1">
    <citation type="submission" date="2023-07" db="EMBL/GenBank/DDBJ databases">
        <title>The genome sequence of Rhodocytophaga aerolata KACC 12507.</title>
        <authorList>
            <person name="Zhang X."/>
        </authorList>
    </citation>
    <scope>NUCLEOTIDE SEQUENCE</scope>
    <source>
        <strain evidence="1">KACC 12507</strain>
    </source>
</reference>
<dbReference type="RefSeq" id="WP_302036719.1">
    <property type="nucleotide sequence ID" value="NZ_JAUKPO010000002.1"/>
</dbReference>
<dbReference type="Pfam" id="PF03993">
    <property type="entry name" value="DUF349"/>
    <property type="match status" value="3"/>
</dbReference>
<organism evidence="1 2">
    <name type="scientific">Rhodocytophaga aerolata</name>
    <dbReference type="NCBI Taxonomy" id="455078"/>
    <lineage>
        <taxon>Bacteria</taxon>
        <taxon>Pseudomonadati</taxon>
        <taxon>Bacteroidota</taxon>
        <taxon>Cytophagia</taxon>
        <taxon>Cytophagales</taxon>
        <taxon>Rhodocytophagaceae</taxon>
        <taxon>Rhodocytophaga</taxon>
    </lineage>
</organism>
<dbReference type="EMBL" id="JAUKPO010000002">
    <property type="protein sequence ID" value="MDO1445921.1"/>
    <property type="molecule type" value="Genomic_DNA"/>
</dbReference>
<sequence length="431" mass="50721">MMEEIQWSDEYGYVRDNKVYLRGFLGYPDRQIGEVKQSVEASVKYFRDRFETATQKVNELHELVNEAQNKGSYLMKLLHLRQYLIEFDGLGDYPALLDRLDKLEAELRTTIVHNRGRNLEIKRALLQEAEALADSTDWKETSEKFKELKAKWIKTGAVDKEHEEIESQFDAIVNGFFDRRKAYFEQKNEISRRRVSRYEDLVKQAMYLKDSTDLDVTASKFKRLQEQWKKVGKVPKAMAGTTWEDFKKANDVFFERYKKAKGQSGTYVKRVDPKKLAQEKLTKEAEELLQSSDITHASERAKQLLMEWKNVGVNPKFQDRQLSDRFRAACDKIFEMNYLMRVVKRKNFFFDKKPLVDQLQIKISVMSDLIRKDKMELDTYEGNVDGMNMLNKSQTMDKMVVSKLNVQKRKISVKELLLNQFKAELAAIKSR</sequence>